<dbReference type="EMBL" id="CM039426">
    <property type="protein sequence ID" value="KAI4357068.1"/>
    <property type="molecule type" value="Genomic_DNA"/>
</dbReference>
<evidence type="ECO:0000313" key="2">
    <source>
        <dbReference type="Proteomes" id="UP000828941"/>
    </source>
</evidence>
<keyword evidence="2" id="KW-1185">Reference proteome</keyword>
<dbReference type="Proteomes" id="UP000828941">
    <property type="component" value="Chromosome 1"/>
</dbReference>
<accession>A0ACB9Q8B0</accession>
<sequence length="339" mass="38403">MRDVMINLIPRITYAHPNASDAGFKDAVDVALIQLSRLVQENVKNSDKEYKEMVDEMVASGSNGLENWFLSLVYIEKSLTVREKAIPGVPCVAVRIWKAVLAIDIQEVYRLIVISDSNLVNTKYEDVFNHADAKEMEIRCKTAEEHRHGPAASLQIGDPSGDLNCPQVHQEFQHSIQASCILQLREVLNLILATGQSEFWNCRAQAIKLTVGGRGKMGFLTSANVAPDDTESPTFHQWHTENLMVSSWLINAMAPEIKHSFMFIPTAHEIWEVVTDSYSDGEDLGILFELKTTIWQLKQGDREVTNYWLELTALCQELNHLSTEEWSSAHDAVWYKEKN</sequence>
<reference evidence="1 2" key="1">
    <citation type="journal article" date="2022" name="DNA Res.">
        <title>Chromosomal-level genome assembly of the orchid tree Bauhinia variegata (Leguminosae; Cercidoideae) supports the allotetraploid origin hypothesis of Bauhinia.</title>
        <authorList>
            <person name="Zhong Y."/>
            <person name="Chen Y."/>
            <person name="Zheng D."/>
            <person name="Pang J."/>
            <person name="Liu Y."/>
            <person name="Luo S."/>
            <person name="Meng S."/>
            <person name="Qian L."/>
            <person name="Wei D."/>
            <person name="Dai S."/>
            <person name="Zhou R."/>
        </authorList>
    </citation>
    <scope>NUCLEOTIDE SEQUENCE [LARGE SCALE GENOMIC DNA]</scope>
    <source>
        <strain evidence="1">BV-YZ2020</strain>
    </source>
</reference>
<proteinExistence type="predicted"/>
<comment type="caution">
    <text evidence="1">The sequence shown here is derived from an EMBL/GenBank/DDBJ whole genome shotgun (WGS) entry which is preliminary data.</text>
</comment>
<evidence type="ECO:0000313" key="1">
    <source>
        <dbReference type="EMBL" id="KAI4357068.1"/>
    </source>
</evidence>
<organism evidence="1 2">
    <name type="scientific">Bauhinia variegata</name>
    <name type="common">Purple orchid tree</name>
    <name type="synonym">Phanera variegata</name>
    <dbReference type="NCBI Taxonomy" id="167791"/>
    <lineage>
        <taxon>Eukaryota</taxon>
        <taxon>Viridiplantae</taxon>
        <taxon>Streptophyta</taxon>
        <taxon>Embryophyta</taxon>
        <taxon>Tracheophyta</taxon>
        <taxon>Spermatophyta</taxon>
        <taxon>Magnoliopsida</taxon>
        <taxon>eudicotyledons</taxon>
        <taxon>Gunneridae</taxon>
        <taxon>Pentapetalae</taxon>
        <taxon>rosids</taxon>
        <taxon>fabids</taxon>
        <taxon>Fabales</taxon>
        <taxon>Fabaceae</taxon>
        <taxon>Cercidoideae</taxon>
        <taxon>Cercideae</taxon>
        <taxon>Bauhiniinae</taxon>
        <taxon>Bauhinia</taxon>
    </lineage>
</organism>
<protein>
    <submittedName>
        <fullName evidence="1">Uncharacterized protein</fullName>
    </submittedName>
</protein>
<gene>
    <name evidence="1" type="ORF">L6164_001041</name>
</gene>
<name>A0ACB9Q8B0_BAUVA</name>